<dbReference type="AlphaFoldDB" id="A0A9W9GAA7"/>
<sequence>MHLQFLTALALALPVTSRIAGNAGCFNDAGSLQDQGSHSYQSPGYCLAQCHKNGSMVAALTRGSHCYCGNEKPPQSAKVDDEQCNMRCVGWPRVMCGGHNAFTVIAPDNITGEEETPESASSNPSPTAVPSASTAVGGILVASTDPNEASMPAGIVTAPASMVAKASASLIAGKSAAAASQAVPTAGSGGVEASSSPSPTPSVNAAHQLHAGSSVVGFLVLGLALLL</sequence>
<feature type="domain" description="WSC" evidence="3">
    <location>
        <begin position="19"/>
        <end position="108"/>
    </location>
</feature>
<reference evidence="4" key="1">
    <citation type="submission" date="2022-11" db="EMBL/GenBank/DDBJ databases">
        <authorList>
            <person name="Petersen C."/>
        </authorList>
    </citation>
    <scope>NUCLEOTIDE SEQUENCE</scope>
    <source>
        <strain evidence="4">IBT 34128</strain>
    </source>
</reference>
<dbReference type="RefSeq" id="XP_056515976.1">
    <property type="nucleotide sequence ID" value="XM_056651126.1"/>
</dbReference>
<evidence type="ECO:0000256" key="2">
    <source>
        <dbReference type="SAM" id="SignalP"/>
    </source>
</evidence>
<dbReference type="EMBL" id="JAPMSZ010000001">
    <property type="protein sequence ID" value="KAJ5114783.1"/>
    <property type="molecule type" value="Genomic_DNA"/>
</dbReference>
<keyword evidence="5" id="KW-1185">Reference proteome</keyword>
<proteinExistence type="predicted"/>
<dbReference type="Proteomes" id="UP001141434">
    <property type="component" value="Unassembled WGS sequence"/>
</dbReference>
<organism evidence="4 5">
    <name type="scientific">Penicillium alfredii</name>
    <dbReference type="NCBI Taxonomy" id="1506179"/>
    <lineage>
        <taxon>Eukaryota</taxon>
        <taxon>Fungi</taxon>
        <taxon>Dikarya</taxon>
        <taxon>Ascomycota</taxon>
        <taxon>Pezizomycotina</taxon>
        <taxon>Eurotiomycetes</taxon>
        <taxon>Eurotiomycetidae</taxon>
        <taxon>Eurotiales</taxon>
        <taxon>Aspergillaceae</taxon>
        <taxon>Penicillium</taxon>
    </lineage>
</organism>
<dbReference type="InterPro" id="IPR002889">
    <property type="entry name" value="WSC_carb-bd"/>
</dbReference>
<evidence type="ECO:0000259" key="3">
    <source>
        <dbReference type="PROSITE" id="PS51212"/>
    </source>
</evidence>
<gene>
    <name evidence="4" type="ORF">NUU61_000542</name>
</gene>
<dbReference type="OrthoDB" id="2019572at2759"/>
<feature type="chain" id="PRO_5040991292" description="WSC domain-containing protein" evidence="2">
    <location>
        <begin position="18"/>
        <end position="227"/>
    </location>
</feature>
<feature type="region of interest" description="Disordered" evidence="1">
    <location>
        <begin position="185"/>
        <end position="205"/>
    </location>
</feature>
<reference evidence="4" key="2">
    <citation type="journal article" date="2023" name="IMA Fungus">
        <title>Comparative genomic study of the Penicillium genus elucidates a diverse pangenome and 15 lateral gene transfer events.</title>
        <authorList>
            <person name="Petersen C."/>
            <person name="Sorensen T."/>
            <person name="Nielsen M.R."/>
            <person name="Sondergaard T.E."/>
            <person name="Sorensen J.L."/>
            <person name="Fitzpatrick D.A."/>
            <person name="Frisvad J.C."/>
            <person name="Nielsen K.L."/>
        </authorList>
    </citation>
    <scope>NUCLEOTIDE SEQUENCE</scope>
    <source>
        <strain evidence="4">IBT 34128</strain>
    </source>
</reference>
<accession>A0A9W9GAA7</accession>
<dbReference type="Pfam" id="PF01822">
    <property type="entry name" value="WSC"/>
    <property type="match status" value="1"/>
</dbReference>
<feature type="compositionally biased region" description="Polar residues" evidence="1">
    <location>
        <begin position="193"/>
        <end position="205"/>
    </location>
</feature>
<feature type="signal peptide" evidence="2">
    <location>
        <begin position="1"/>
        <end position="17"/>
    </location>
</feature>
<name>A0A9W9GAA7_9EURO</name>
<evidence type="ECO:0000313" key="5">
    <source>
        <dbReference type="Proteomes" id="UP001141434"/>
    </source>
</evidence>
<comment type="caution">
    <text evidence="4">The sequence shown here is derived from an EMBL/GenBank/DDBJ whole genome shotgun (WGS) entry which is preliminary data.</text>
</comment>
<dbReference type="GeneID" id="81390294"/>
<keyword evidence="2" id="KW-0732">Signal</keyword>
<evidence type="ECO:0000313" key="4">
    <source>
        <dbReference type="EMBL" id="KAJ5114783.1"/>
    </source>
</evidence>
<protein>
    <recommendedName>
        <fullName evidence="3">WSC domain-containing protein</fullName>
    </recommendedName>
</protein>
<dbReference type="SMART" id="SM00321">
    <property type="entry name" value="WSC"/>
    <property type="match status" value="1"/>
</dbReference>
<dbReference type="PROSITE" id="PS51212">
    <property type="entry name" value="WSC"/>
    <property type="match status" value="1"/>
</dbReference>
<evidence type="ECO:0000256" key="1">
    <source>
        <dbReference type="SAM" id="MobiDB-lite"/>
    </source>
</evidence>
<feature type="region of interest" description="Disordered" evidence="1">
    <location>
        <begin position="112"/>
        <end position="132"/>
    </location>
</feature>
<feature type="compositionally biased region" description="Polar residues" evidence="1">
    <location>
        <begin position="118"/>
        <end position="132"/>
    </location>
</feature>